<dbReference type="InterPro" id="IPR050266">
    <property type="entry name" value="AB_hydrolase_sf"/>
</dbReference>
<feature type="signal peptide" evidence="2">
    <location>
        <begin position="1"/>
        <end position="29"/>
    </location>
</feature>
<dbReference type="PANTHER" id="PTHR43798">
    <property type="entry name" value="MONOACYLGLYCEROL LIPASE"/>
    <property type="match status" value="1"/>
</dbReference>
<dbReference type="InterPro" id="IPR029058">
    <property type="entry name" value="AB_hydrolase_fold"/>
</dbReference>
<keyword evidence="2" id="KW-0732">Signal</keyword>
<accession>A0AA37IHJ6</accession>
<evidence type="ECO:0000313" key="4">
    <source>
        <dbReference type="EMBL" id="GJH28839.1"/>
    </source>
</evidence>
<feature type="domain" description="AB hydrolase-1" evidence="3">
    <location>
        <begin position="50"/>
        <end position="149"/>
    </location>
</feature>
<dbReference type="GO" id="GO:0016787">
    <property type="term" value="F:hydrolase activity"/>
    <property type="evidence" value="ECO:0007669"/>
    <property type="project" value="UniProtKB-KW"/>
</dbReference>
<gene>
    <name evidence="4" type="ORF">CBA19CS42_30005</name>
</gene>
<dbReference type="RefSeq" id="WP_238215844.1">
    <property type="nucleotide sequence ID" value="NZ_BPUS01000018.1"/>
</dbReference>
<proteinExistence type="predicted"/>
<evidence type="ECO:0000256" key="1">
    <source>
        <dbReference type="ARBA" id="ARBA00022801"/>
    </source>
</evidence>
<dbReference type="Proteomes" id="UP001055111">
    <property type="component" value="Unassembled WGS sequence"/>
</dbReference>
<reference evidence="4" key="1">
    <citation type="submission" date="2022-09" db="EMBL/GenBank/DDBJ databases">
        <title>Isolation and characterization of 3-chlorobenzoate degrading bacteria from soils in Shizuoka.</title>
        <authorList>
            <person name="Ifat A."/>
            <person name="Ogawa N."/>
            <person name="Kimbara K."/>
            <person name="Moriuchi R."/>
            <person name="Dohra H."/>
            <person name="Shintani M."/>
        </authorList>
    </citation>
    <scope>NUCLEOTIDE SEQUENCE</scope>
    <source>
        <strain evidence="4">19CS4-2</strain>
    </source>
</reference>
<dbReference type="AlphaFoldDB" id="A0AA37IHJ6"/>
<dbReference type="Gene3D" id="3.40.50.1820">
    <property type="entry name" value="alpha/beta hydrolase"/>
    <property type="match status" value="1"/>
</dbReference>
<dbReference type="PANTHER" id="PTHR43798:SF31">
    <property type="entry name" value="AB HYDROLASE SUPERFAMILY PROTEIN YCLE"/>
    <property type="match status" value="1"/>
</dbReference>
<evidence type="ECO:0000313" key="5">
    <source>
        <dbReference type="Proteomes" id="UP001055111"/>
    </source>
</evidence>
<sequence length="300" mass="33334">MTLQRFAARRLVSLTTALCLYLAVTSVGAGQYAKINDDLQLYYEDVGQGPVMVWVPGWTASTTVFSHQIEYFSKRYRVVAYDPRSQGLSTHTLDHNDYAQHGRDLAGFVDKLGLKDVILVAWSWGCLDAYSYIRARGTANLKAFICIDQAPKPLNASADEWAGLFTLSNDGLADMHGAAETLGANPYAFFRGFFPGLNARKVTPAEVEWFTRQAMLTPTHAALSLFYDANLSDYVSEARSLDGKVPVLNVVNEIEAPKADAWLKQNARHSAVFVIKLHMSHWSDPDTFNRGVDAFLKTVK</sequence>
<name>A0AA37IHJ6_9BURK</name>
<dbReference type="GO" id="GO:0016020">
    <property type="term" value="C:membrane"/>
    <property type="evidence" value="ECO:0007669"/>
    <property type="project" value="TreeGrafter"/>
</dbReference>
<dbReference type="InterPro" id="IPR000073">
    <property type="entry name" value="AB_hydrolase_1"/>
</dbReference>
<dbReference type="EMBL" id="BPUS01000018">
    <property type="protein sequence ID" value="GJH28839.1"/>
    <property type="molecule type" value="Genomic_DNA"/>
</dbReference>
<dbReference type="Pfam" id="PF00561">
    <property type="entry name" value="Abhydrolase_1"/>
    <property type="match status" value="1"/>
</dbReference>
<dbReference type="SUPFAM" id="SSF53474">
    <property type="entry name" value="alpha/beta-Hydrolases"/>
    <property type="match status" value="1"/>
</dbReference>
<protein>
    <submittedName>
        <fullName evidence="4">Alpha/beta fold hydrolase</fullName>
    </submittedName>
</protein>
<organism evidence="4 5">
    <name type="scientific">Caballeronia novacaledonica</name>
    <dbReference type="NCBI Taxonomy" id="1544861"/>
    <lineage>
        <taxon>Bacteria</taxon>
        <taxon>Pseudomonadati</taxon>
        <taxon>Pseudomonadota</taxon>
        <taxon>Betaproteobacteria</taxon>
        <taxon>Burkholderiales</taxon>
        <taxon>Burkholderiaceae</taxon>
        <taxon>Caballeronia</taxon>
    </lineage>
</organism>
<comment type="caution">
    <text evidence="4">The sequence shown here is derived from an EMBL/GenBank/DDBJ whole genome shotgun (WGS) entry which is preliminary data.</text>
</comment>
<evidence type="ECO:0000256" key="2">
    <source>
        <dbReference type="SAM" id="SignalP"/>
    </source>
</evidence>
<feature type="chain" id="PRO_5041279307" evidence="2">
    <location>
        <begin position="30"/>
        <end position="300"/>
    </location>
</feature>
<evidence type="ECO:0000259" key="3">
    <source>
        <dbReference type="Pfam" id="PF00561"/>
    </source>
</evidence>
<keyword evidence="1 4" id="KW-0378">Hydrolase</keyword>